<dbReference type="AlphaFoldDB" id="A0A975XE68"/>
<dbReference type="Proteomes" id="UP000257016">
    <property type="component" value="Unassembled WGS sequence"/>
</dbReference>
<organism evidence="2 3">
    <name type="scientific">Cupriavidus taiwanensis</name>
    <dbReference type="NCBI Taxonomy" id="164546"/>
    <lineage>
        <taxon>Bacteria</taxon>
        <taxon>Pseudomonadati</taxon>
        <taxon>Pseudomonadota</taxon>
        <taxon>Betaproteobacteria</taxon>
        <taxon>Burkholderiales</taxon>
        <taxon>Burkholderiaceae</taxon>
        <taxon>Cupriavidus</taxon>
    </lineage>
</organism>
<protein>
    <submittedName>
        <fullName evidence="2">Uncharacterized protein</fullName>
    </submittedName>
</protein>
<proteinExistence type="predicted"/>
<evidence type="ECO:0000313" key="3">
    <source>
        <dbReference type="Proteomes" id="UP000257016"/>
    </source>
</evidence>
<feature type="compositionally biased region" description="Low complexity" evidence="1">
    <location>
        <begin position="46"/>
        <end position="58"/>
    </location>
</feature>
<dbReference type="EMBL" id="OFSN01000015">
    <property type="protein sequence ID" value="SOY65483.1"/>
    <property type="molecule type" value="Genomic_DNA"/>
</dbReference>
<evidence type="ECO:0000313" key="2">
    <source>
        <dbReference type="EMBL" id="SOY65483.1"/>
    </source>
</evidence>
<name>A0A975XE68_9BURK</name>
<comment type="caution">
    <text evidence="2">The sequence shown here is derived from an EMBL/GenBank/DDBJ whole genome shotgun (WGS) entry which is preliminary data.</text>
</comment>
<accession>A0A975XE68</accession>
<reference evidence="2 3" key="1">
    <citation type="submission" date="2018-01" db="EMBL/GenBank/DDBJ databases">
        <authorList>
            <person name="Clerissi C."/>
        </authorList>
    </citation>
    <scope>NUCLEOTIDE SEQUENCE [LARGE SCALE GENOMIC DNA]</scope>
    <source>
        <strain evidence="2">Cupriavidus taiwanensis LMG 19430</strain>
    </source>
</reference>
<feature type="region of interest" description="Disordered" evidence="1">
    <location>
        <begin position="46"/>
        <end position="66"/>
    </location>
</feature>
<gene>
    <name evidence="2" type="ORF">CBM2586_B10078</name>
</gene>
<sequence length="66" mass="7182">MLPGALAAFFVHLVQARTGFHGLLGQAGETGNRFLVQRIQYPTASATTMASTRRTGTVRLRRPRLG</sequence>
<evidence type="ECO:0000256" key="1">
    <source>
        <dbReference type="SAM" id="MobiDB-lite"/>
    </source>
</evidence>